<keyword evidence="2" id="KW-1185">Reference proteome</keyword>
<evidence type="ECO:0000313" key="1">
    <source>
        <dbReference type="EMBL" id="KAH3815394.1"/>
    </source>
</evidence>
<accession>A0A9D4GDY0</accession>
<dbReference type="EMBL" id="JAIWYP010000006">
    <property type="protein sequence ID" value="KAH3815394.1"/>
    <property type="molecule type" value="Genomic_DNA"/>
</dbReference>
<dbReference type="Proteomes" id="UP000828390">
    <property type="component" value="Unassembled WGS sequence"/>
</dbReference>
<dbReference type="AlphaFoldDB" id="A0A9D4GDY0"/>
<gene>
    <name evidence="1" type="ORF">DPMN_143916</name>
</gene>
<protein>
    <submittedName>
        <fullName evidence="1">Uncharacterized protein</fullName>
    </submittedName>
</protein>
<organism evidence="1 2">
    <name type="scientific">Dreissena polymorpha</name>
    <name type="common">Zebra mussel</name>
    <name type="synonym">Mytilus polymorpha</name>
    <dbReference type="NCBI Taxonomy" id="45954"/>
    <lineage>
        <taxon>Eukaryota</taxon>
        <taxon>Metazoa</taxon>
        <taxon>Spiralia</taxon>
        <taxon>Lophotrochozoa</taxon>
        <taxon>Mollusca</taxon>
        <taxon>Bivalvia</taxon>
        <taxon>Autobranchia</taxon>
        <taxon>Heteroconchia</taxon>
        <taxon>Euheterodonta</taxon>
        <taxon>Imparidentia</taxon>
        <taxon>Neoheterodontei</taxon>
        <taxon>Myida</taxon>
        <taxon>Dreissenoidea</taxon>
        <taxon>Dreissenidae</taxon>
        <taxon>Dreissena</taxon>
    </lineage>
</organism>
<sequence>MAEQKVNHCGQNLPASTVNMRRALAENGAKYKCAKFCRRLAWAKYKCAKVQEVKAAKFEPSPAKVTISQINTDAFQEHYCSGKGNYSQPMHTCLSAVAFKVIESGNLNLNASRMTQSGILKYADLLSKLFLKQWGSFSSTTDVYAVLEQALTWTEHDILRLVVPENDGERQYRRTYSLADVQDLHSRIMLVSGKNSQDTKEKEVDVDMFTLIFDSYVKTKREEYNHLNHFTIGQLIILQREQVKDEGHISNDVFPLLSAIKQHCSPDDLKFAMTKAKTEVEAKSQKHASDPTSTTRQWCMVERAKERSAPVKEETVQEKPNTWGSLSNYLTVSIGSPTNIGSAPMISDLQQCWKSFLGSVSAPNSDYMSLEHLGIILRHLAQEDCYKRVLPGHFIEG</sequence>
<name>A0A9D4GDY0_DREPO</name>
<reference evidence="1" key="2">
    <citation type="submission" date="2020-11" db="EMBL/GenBank/DDBJ databases">
        <authorList>
            <person name="McCartney M.A."/>
            <person name="Auch B."/>
            <person name="Kono T."/>
            <person name="Mallez S."/>
            <person name="Becker A."/>
            <person name="Gohl D.M."/>
            <person name="Silverstein K.A.T."/>
            <person name="Koren S."/>
            <person name="Bechman K.B."/>
            <person name="Herman A."/>
            <person name="Abrahante J.E."/>
            <person name="Garbe J."/>
        </authorList>
    </citation>
    <scope>NUCLEOTIDE SEQUENCE</scope>
    <source>
        <strain evidence="1">Duluth1</strain>
        <tissue evidence="1">Whole animal</tissue>
    </source>
</reference>
<proteinExistence type="predicted"/>
<reference evidence="1" key="1">
    <citation type="journal article" date="2019" name="bioRxiv">
        <title>The Genome of the Zebra Mussel, Dreissena polymorpha: A Resource for Invasive Species Research.</title>
        <authorList>
            <person name="McCartney M.A."/>
            <person name="Auch B."/>
            <person name="Kono T."/>
            <person name="Mallez S."/>
            <person name="Zhang Y."/>
            <person name="Obille A."/>
            <person name="Becker A."/>
            <person name="Abrahante J.E."/>
            <person name="Garbe J."/>
            <person name="Badalamenti J.P."/>
            <person name="Herman A."/>
            <person name="Mangelson H."/>
            <person name="Liachko I."/>
            <person name="Sullivan S."/>
            <person name="Sone E.D."/>
            <person name="Koren S."/>
            <person name="Silverstein K.A.T."/>
            <person name="Beckman K.B."/>
            <person name="Gohl D.M."/>
        </authorList>
    </citation>
    <scope>NUCLEOTIDE SEQUENCE</scope>
    <source>
        <strain evidence="1">Duluth1</strain>
        <tissue evidence="1">Whole animal</tissue>
    </source>
</reference>
<comment type="caution">
    <text evidence="1">The sequence shown here is derived from an EMBL/GenBank/DDBJ whole genome shotgun (WGS) entry which is preliminary data.</text>
</comment>
<evidence type="ECO:0000313" key="2">
    <source>
        <dbReference type="Proteomes" id="UP000828390"/>
    </source>
</evidence>